<evidence type="ECO:0000256" key="1">
    <source>
        <dbReference type="ARBA" id="ARBA00007074"/>
    </source>
</evidence>
<dbReference type="InterPro" id="IPR051202">
    <property type="entry name" value="Peptidase_C40"/>
</dbReference>
<evidence type="ECO:0000256" key="5">
    <source>
        <dbReference type="ARBA" id="ARBA00022807"/>
    </source>
</evidence>
<comment type="caution">
    <text evidence="8">The sequence shown here is derived from an EMBL/GenBank/DDBJ whole genome shotgun (WGS) entry which is preliminary data.</text>
</comment>
<feature type="region of interest" description="Disordered" evidence="6">
    <location>
        <begin position="19"/>
        <end position="76"/>
    </location>
</feature>
<dbReference type="EMBL" id="BAAAZO010000003">
    <property type="protein sequence ID" value="GAA3607607.1"/>
    <property type="molecule type" value="Genomic_DNA"/>
</dbReference>
<dbReference type="RefSeq" id="WP_269327006.1">
    <property type="nucleotide sequence ID" value="NZ_BAAAZO010000003.1"/>
</dbReference>
<dbReference type="Gene3D" id="1.10.530.10">
    <property type="match status" value="1"/>
</dbReference>
<accession>A0ABP6ZIZ4</accession>
<keyword evidence="4" id="KW-0378">Hydrolase</keyword>
<keyword evidence="3" id="KW-0645">Protease</keyword>
<evidence type="ECO:0000256" key="3">
    <source>
        <dbReference type="ARBA" id="ARBA00022670"/>
    </source>
</evidence>
<evidence type="ECO:0000256" key="6">
    <source>
        <dbReference type="SAM" id="MobiDB-lite"/>
    </source>
</evidence>
<sequence>MSEGMSAVLSRIGQIESLISPQPVSTTTTTSTSATSATGDPGSTSGTGDSTGSTNFDNLLDLVKGTPAPSGTTSSAGTLADKAVATAKQYLGVNYRWGGTDPETGLDCSGLTQLVYRQLGIELPRNSALQATKGTRVSSIAAAQPGDLVFFGSPVHHVGIYLGDGKMIDAPKAGDVVRIRDVYETPSQIRRVLTDTSADASGNAAPGSVVETLAKLTGATRASALGSTPYADVFTAAGKRYGLDPALLSAVAKTESNYNASAKSPAGAQGLMQLMPGTARELGVDPMVPAQAVDGAARYLSDQLRTFGRVDLALAAYNAGPGAVRKYDGVPPYTETENYVRRVQKAWGQLR</sequence>
<feature type="compositionally biased region" description="Low complexity" evidence="6">
    <location>
        <begin position="25"/>
        <end position="54"/>
    </location>
</feature>
<gene>
    <name evidence="8" type="ORF">GCM10022223_24460</name>
</gene>
<dbReference type="InterPro" id="IPR000189">
    <property type="entry name" value="Transglyc_AS"/>
</dbReference>
<dbReference type="Proteomes" id="UP001501074">
    <property type="component" value="Unassembled WGS sequence"/>
</dbReference>
<organism evidence="8 9">
    <name type="scientific">Kineosporia mesophila</name>
    <dbReference type="NCBI Taxonomy" id="566012"/>
    <lineage>
        <taxon>Bacteria</taxon>
        <taxon>Bacillati</taxon>
        <taxon>Actinomycetota</taxon>
        <taxon>Actinomycetes</taxon>
        <taxon>Kineosporiales</taxon>
        <taxon>Kineosporiaceae</taxon>
        <taxon>Kineosporia</taxon>
    </lineage>
</organism>
<dbReference type="PANTHER" id="PTHR47053:SF1">
    <property type="entry name" value="MUREIN DD-ENDOPEPTIDASE MEPH-RELATED"/>
    <property type="match status" value="1"/>
</dbReference>
<keyword evidence="5" id="KW-0788">Thiol protease</keyword>
<dbReference type="PROSITE" id="PS00922">
    <property type="entry name" value="TRANSGLYCOSYLASE"/>
    <property type="match status" value="1"/>
</dbReference>
<protein>
    <recommendedName>
        <fullName evidence="7">NlpC/P60 domain-containing protein</fullName>
    </recommendedName>
</protein>
<evidence type="ECO:0000313" key="9">
    <source>
        <dbReference type="Proteomes" id="UP001501074"/>
    </source>
</evidence>
<dbReference type="Gene3D" id="3.90.1720.10">
    <property type="entry name" value="endopeptidase domain like (from Nostoc punctiforme)"/>
    <property type="match status" value="1"/>
</dbReference>
<dbReference type="InterPro" id="IPR023346">
    <property type="entry name" value="Lysozyme-like_dom_sf"/>
</dbReference>
<evidence type="ECO:0000256" key="4">
    <source>
        <dbReference type="ARBA" id="ARBA00022801"/>
    </source>
</evidence>
<comment type="similarity">
    <text evidence="1">Belongs to the peptidase C40 family.</text>
</comment>
<dbReference type="InterPro" id="IPR038765">
    <property type="entry name" value="Papain-like_cys_pep_sf"/>
</dbReference>
<feature type="domain" description="NlpC/P60" evidence="7">
    <location>
        <begin position="77"/>
        <end position="200"/>
    </location>
</feature>
<dbReference type="CDD" id="cd00254">
    <property type="entry name" value="LT-like"/>
    <property type="match status" value="1"/>
</dbReference>
<keyword evidence="9" id="KW-1185">Reference proteome</keyword>
<name>A0ABP6ZIZ4_9ACTN</name>
<comment type="similarity">
    <text evidence="2">Belongs to the transglycosylase Slt family.</text>
</comment>
<proteinExistence type="inferred from homology"/>
<dbReference type="InterPro" id="IPR000064">
    <property type="entry name" value="NLP_P60_dom"/>
</dbReference>
<evidence type="ECO:0000313" key="8">
    <source>
        <dbReference type="EMBL" id="GAA3607607.1"/>
    </source>
</evidence>
<evidence type="ECO:0000256" key="2">
    <source>
        <dbReference type="ARBA" id="ARBA00007734"/>
    </source>
</evidence>
<dbReference type="SUPFAM" id="SSF53955">
    <property type="entry name" value="Lysozyme-like"/>
    <property type="match status" value="1"/>
</dbReference>
<dbReference type="InterPro" id="IPR008258">
    <property type="entry name" value="Transglycosylase_SLT_dom_1"/>
</dbReference>
<dbReference type="PROSITE" id="PS51935">
    <property type="entry name" value="NLPC_P60"/>
    <property type="match status" value="1"/>
</dbReference>
<reference evidence="9" key="1">
    <citation type="journal article" date="2019" name="Int. J. Syst. Evol. Microbiol.">
        <title>The Global Catalogue of Microorganisms (GCM) 10K type strain sequencing project: providing services to taxonomists for standard genome sequencing and annotation.</title>
        <authorList>
            <consortium name="The Broad Institute Genomics Platform"/>
            <consortium name="The Broad Institute Genome Sequencing Center for Infectious Disease"/>
            <person name="Wu L."/>
            <person name="Ma J."/>
        </authorList>
    </citation>
    <scope>NUCLEOTIDE SEQUENCE [LARGE SCALE GENOMIC DNA]</scope>
    <source>
        <strain evidence="9">JCM 16902</strain>
    </source>
</reference>
<evidence type="ECO:0000259" key="7">
    <source>
        <dbReference type="PROSITE" id="PS51935"/>
    </source>
</evidence>
<dbReference type="SUPFAM" id="SSF54001">
    <property type="entry name" value="Cysteine proteinases"/>
    <property type="match status" value="1"/>
</dbReference>
<dbReference type="Pfam" id="PF00877">
    <property type="entry name" value="NLPC_P60"/>
    <property type="match status" value="1"/>
</dbReference>
<dbReference type="Pfam" id="PF01464">
    <property type="entry name" value="SLT"/>
    <property type="match status" value="1"/>
</dbReference>
<dbReference type="PANTHER" id="PTHR47053">
    <property type="entry name" value="MUREIN DD-ENDOPEPTIDASE MEPH-RELATED"/>
    <property type="match status" value="1"/>
</dbReference>